<dbReference type="GO" id="GO:0016989">
    <property type="term" value="F:sigma factor antagonist activity"/>
    <property type="evidence" value="ECO:0007669"/>
    <property type="project" value="TreeGrafter"/>
</dbReference>
<reference evidence="5" key="1">
    <citation type="journal article" date="2009" name="PLoS Genet.">
        <title>Alliance of proteomics and genomics to unravel the specificities of Sahara bacterium Deinococcus deserti.</title>
        <authorList>
            <person name="de Groot A."/>
            <person name="Dulermo R."/>
            <person name="Ortet P."/>
            <person name="Blanchard L."/>
            <person name="Guerin P."/>
            <person name="Fernandez B."/>
            <person name="Vacherie B."/>
            <person name="Dossat C."/>
            <person name="Jolivet E."/>
            <person name="Siguier P."/>
            <person name="Chandler M."/>
            <person name="Barakat M."/>
            <person name="Dedieu A."/>
            <person name="Barbe V."/>
            <person name="Heulin T."/>
            <person name="Sommer S."/>
            <person name="Achouak W."/>
            <person name="Armengaud J."/>
        </authorList>
    </citation>
    <scope>NUCLEOTIDE SEQUENCE [LARGE SCALE GENOMIC DNA]</scope>
    <source>
        <strain evidence="5">3</strain>
        <strain evidence="5">VCD115</strain>
        <plasmid evidence="5">3</plasmid>
    </source>
</reference>
<evidence type="ECO:0000256" key="1">
    <source>
        <dbReference type="ARBA" id="ARBA00004167"/>
    </source>
</evidence>
<keyword evidence="2" id="KW-0812">Transmembrane</keyword>
<dbReference type="Gene3D" id="2.60.40.10">
    <property type="entry name" value="Immunoglobulins"/>
    <property type="match status" value="1"/>
</dbReference>
<keyword evidence="5" id="KW-0614">Plasmid</keyword>
<dbReference type="PANTHER" id="PTHR37461">
    <property type="entry name" value="ANTI-SIGMA-K FACTOR RSKA"/>
    <property type="match status" value="1"/>
</dbReference>
<keyword evidence="4" id="KW-0472">Membrane</keyword>
<sequence>MTGSPDRLEEYVLGTLSPDEQSQVEAELEHSPAGRAQVRALREALVALAEAAPVHPAPSGSWAAIESRLRTQTPLISQRRRSAWPFPQGWLAVACTTLLVGGALGGLRTYDMYQQTAGDRALLVAFLAHPEVRRLPLRAGGETIGSVLMRGQRALFVVSRTLPPGQAYQAWGHTQADWQPGGRERLVSLRVSRDGVFEVETKRFVALYLSREPGGGSVQPSRALSRVNLAAAPTPDRLTVSQPLDGTVVTTHQVIVSGTAPSDVTTIAYRLNSGSLRSSAVAEGRFTFTVLGLKSGENRIEVRAGSAQTAVRITVR</sequence>
<gene>
    <name evidence="5" type="ordered locus">Deide_3p01861</name>
</gene>
<dbReference type="EMBL" id="CP001117">
    <property type="protein sequence ID" value="ACO48134.1"/>
    <property type="molecule type" value="Genomic_DNA"/>
</dbReference>
<dbReference type="PANTHER" id="PTHR37461:SF1">
    <property type="entry name" value="ANTI-SIGMA-K FACTOR RSKA"/>
    <property type="match status" value="1"/>
</dbReference>
<keyword evidence="6" id="KW-1185">Reference proteome</keyword>
<organism evidence="5 6">
    <name type="scientific">Deinococcus deserti (strain DSM 17065 / CIP 109153 / LMG 22923 / VCD115)</name>
    <dbReference type="NCBI Taxonomy" id="546414"/>
    <lineage>
        <taxon>Bacteria</taxon>
        <taxon>Thermotogati</taxon>
        <taxon>Deinococcota</taxon>
        <taxon>Deinococci</taxon>
        <taxon>Deinococcales</taxon>
        <taxon>Deinococcaceae</taxon>
        <taxon>Deinococcus</taxon>
    </lineage>
</organism>
<dbReference type="RefSeq" id="WP_012695007.1">
    <property type="nucleotide sequence ID" value="NC_012528.1"/>
</dbReference>
<accession>C1D3Q5</accession>
<geneLocation type="plasmid" evidence="6">
    <name>pDeide3</name>
</geneLocation>
<reference evidence="5" key="3">
    <citation type="submission" date="2010-12" db="EMBL/GenBank/DDBJ databases">
        <authorList>
            <person name="De Groot A."/>
            <person name="Dulermo R."/>
            <person name="Ortet P."/>
            <person name="Blanchard L."/>
            <person name="Guerin P."/>
            <person name="Fernandez B."/>
            <person name="Vacherie B."/>
            <person name="Dossat C."/>
            <person name="Jolivet E."/>
            <person name="Siguier P."/>
            <person name="Chandler M."/>
            <person name="Barakat M."/>
            <person name="Dedieu A."/>
            <person name="Barbe V."/>
            <person name="Heulin T."/>
            <person name="Sommer S."/>
            <person name="Achouak W."/>
            <person name="Jean A."/>
        </authorList>
    </citation>
    <scope>NUCLEOTIDE SEQUENCE</scope>
    <source>
        <strain evidence="5">VCD115</strain>
        <plasmid evidence="5">3</plasmid>
    </source>
</reference>
<dbReference type="GO" id="GO:0006417">
    <property type="term" value="P:regulation of translation"/>
    <property type="evidence" value="ECO:0007669"/>
    <property type="project" value="TreeGrafter"/>
</dbReference>
<keyword evidence="3" id="KW-1133">Transmembrane helix</keyword>
<proteinExistence type="predicted"/>
<reference evidence="5" key="2">
    <citation type="journal article" date="2010" name="Mol. Cell. Proteomics">
        <title>Proteomics-based refinement of Deinococcus deserti genome annotation reveals an unwonted use of non-canonical translation initiation codons.</title>
        <authorList>
            <person name="Baudet M."/>
            <person name="Ortet P."/>
            <person name="Gaillard J.C."/>
            <person name="Fernandez B."/>
            <person name="Guerin P."/>
            <person name="Enjalbal C."/>
            <person name="Subra G."/>
            <person name="de Groot A."/>
            <person name="Barakat M."/>
            <person name="Dedieu A."/>
            <person name="Armengaud J."/>
        </authorList>
    </citation>
    <scope>NUCLEOTIDE SEQUENCE</scope>
    <source>
        <strain evidence="5">VCD115</strain>
        <plasmid evidence="5">3</plasmid>
    </source>
</reference>
<dbReference type="Proteomes" id="UP000002208">
    <property type="component" value="Plasmid 3"/>
</dbReference>
<evidence type="ECO:0008006" key="7">
    <source>
        <dbReference type="Google" id="ProtNLM"/>
    </source>
</evidence>
<evidence type="ECO:0000313" key="6">
    <source>
        <dbReference type="Proteomes" id="UP000002208"/>
    </source>
</evidence>
<evidence type="ECO:0000313" key="5">
    <source>
        <dbReference type="EMBL" id="ACO48134.1"/>
    </source>
</evidence>
<evidence type="ECO:0000256" key="3">
    <source>
        <dbReference type="ARBA" id="ARBA00022989"/>
    </source>
</evidence>
<dbReference type="OrthoDB" id="64646at2"/>
<name>C1D3Q5_DEIDV</name>
<reference evidence="5" key="4">
    <citation type="journal article" date="2014" name="Genome Biol. Evol.">
        <title>RNA Sequencing and Proteogenomics Reveal the Importance of Leaderless mRNAs in the Radiation-Tolerant Bacterium Deinococcus deserti.</title>
        <authorList>
            <person name="de Groot A."/>
            <person name="Roche D."/>
            <person name="Fernandez B."/>
            <person name="Ludanyi M."/>
            <person name="Cruveiller S."/>
            <person name="Pignol D."/>
            <person name="Vallenet D."/>
            <person name="Armengaud J."/>
            <person name="Blanchard L."/>
        </authorList>
    </citation>
    <scope>NUCLEOTIDE SEQUENCE</scope>
    <source>
        <strain>VCD115</strain>
        <plasmid>3</plasmid>
    </source>
</reference>
<dbReference type="KEGG" id="ddr:Deide_3p01861"/>
<comment type="subcellular location">
    <subcellularLocation>
        <location evidence="1">Membrane</location>
        <topology evidence="1">Single-pass membrane protein</topology>
    </subcellularLocation>
</comment>
<dbReference type="AlphaFoldDB" id="C1D3Q5"/>
<protein>
    <recommendedName>
        <fullName evidence="7">Zinc-finger domain-containing protein</fullName>
    </recommendedName>
</protein>
<dbReference type="InterPro" id="IPR051474">
    <property type="entry name" value="Anti-sigma-K/W_factor"/>
</dbReference>
<dbReference type="InterPro" id="IPR041916">
    <property type="entry name" value="Anti_sigma_zinc_sf"/>
</dbReference>
<dbReference type="HOGENOM" id="CLU_879174_0_0_0"/>
<evidence type="ECO:0000256" key="4">
    <source>
        <dbReference type="ARBA" id="ARBA00023136"/>
    </source>
</evidence>
<dbReference type="GO" id="GO:0016020">
    <property type="term" value="C:membrane"/>
    <property type="evidence" value="ECO:0007669"/>
    <property type="project" value="UniProtKB-SubCell"/>
</dbReference>
<dbReference type="InterPro" id="IPR013783">
    <property type="entry name" value="Ig-like_fold"/>
</dbReference>
<evidence type="ECO:0000256" key="2">
    <source>
        <dbReference type="ARBA" id="ARBA00022692"/>
    </source>
</evidence>
<dbReference type="Gene3D" id="1.10.10.1320">
    <property type="entry name" value="Anti-sigma factor, zinc-finger domain"/>
    <property type="match status" value="1"/>
</dbReference>